<comment type="caution">
    <text evidence="2">The sequence shown here is derived from an EMBL/GenBank/DDBJ whole genome shotgun (WGS) entry which is preliminary data.</text>
</comment>
<dbReference type="OrthoDB" id="949719at2"/>
<protein>
    <recommendedName>
        <fullName evidence="4">Conjugal transfer protein TraB</fullName>
    </recommendedName>
</protein>
<name>A0A9X0HN72_SOLP1</name>
<dbReference type="AlphaFoldDB" id="A0A9X0HN72"/>
<reference evidence="2 3" key="1">
    <citation type="submission" date="2015-11" db="EMBL/GenBank/DDBJ databases">
        <title>Solirubrum puertoriconensis gen. nov. an environmental bacteria isolated in Puerto Rico.</title>
        <authorList>
            <person name="Cuebas-Irizarry M.F."/>
            <person name="Montalvo-Rodriguez R."/>
        </authorList>
    </citation>
    <scope>NUCLEOTIDE SEQUENCE [LARGE SCALE GENOMIC DNA]</scope>
    <source>
        <strain evidence="2 3">MC1A</strain>
    </source>
</reference>
<gene>
    <name evidence="2" type="ORF">ASU33_19520</name>
</gene>
<organism evidence="2 3">
    <name type="scientific">Solirubrum puertoriconensis</name>
    <dbReference type="NCBI Taxonomy" id="1751427"/>
    <lineage>
        <taxon>Bacteria</taxon>
        <taxon>Pseudomonadati</taxon>
        <taxon>Bacteroidota</taxon>
        <taxon>Cytophagia</taxon>
        <taxon>Cytophagales</taxon>
    </lineage>
</organism>
<accession>A0A9X0HN72</accession>
<evidence type="ECO:0000256" key="1">
    <source>
        <dbReference type="SAM" id="MobiDB-lite"/>
    </source>
</evidence>
<evidence type="ECO:0000313" key="3">
    <source>
        <dbReference type="Proteomes" id="UP000054223"/>
    </source>
</evidence>
<dbReference type="Proteomes" id="UP000054223">
    <property type="component" value="Unassembled WGS sequence"/>
</dbReference>
<evidence type="ECO:0008006" key="4">
    <source>
        <dbReference type="Google" id="ProtNLM"/>
    </source>
</evidence>
<feature type="region of interest" description="Disordered" evidence="1">
    <location>
        <begin position="1"/>
        <end position="25"/>
    </location>
</feature>
<sequence>MATKTSPVKNSKPLDDEPLGPSKRTKATTINFFRSPAAPAPKVAAEPVAAAKAAVAEPVVVEPIVVPVETPRVEVVAPPAIAPIAEQLAQPTIADVPAPAIEASEVEPIVAVGDKVIVSAEASAASAGVGEGPTLEYAHFLEKRDKDQRTHAYISRELYENLVYIANTLGDNKFVSTTTLLNNIVEHHLQQFGPQIRKLIKEKEAQAKKKRRF</sequence>
<evidence type="ECO:0000313" key="2">
    <source>
        <dbReference type="EMBL" id="KUG09015.1"/>
    </source>
</evidence>
<dbReference type="RefSeq" id="WP_059068408.1">
    <property type="nucleotide sequence ID" value="NZ_LNAL01000005.1"/>
</dbReference>
<keyword evidence="3" id="KW-1185">Reference proteome</keyword>
<dbReference type="InterPro" id="IPR021823">
    <property type="entry name" value="DUF3408"/>
</dbReference>
<dbReference type="EMBL" id="LNAL01000005">
    <property type="protein sequence ID" value="KUG09015.1"/>
    <property type="molecule type" value="Genomic_DNA"/>
</dbReference>
<dbReference type="Pfam" id="PF11888">
    <property type="entry name" value="DUF3408"/>
    <property type="match status" value="1"/>
</dbReference>
<proteinExistence type="predicted"/>